<dbReference type="RefSeq" id="XP_045155182.1">
    <property type="nucleotide sequence ID" value="XM_045299247.1"/>
</dbReference>
<dbReference type="Proteomes" id="UP000694863">
    <property type="component" value="Unplaced"/>
</dbReference>
<name>A0AC55DTV3_ECHTE</name>
<proteinExistence type="predicted"/>
<evidence type="ECO:0000313" key="1">
    <source>
        <dbReference type="Proteomes" id="UP000694863"/>
    </source>
</evidence>
<keyword evidence="1" id="KW-1185">Reference proteome</keyword>
<organism evidence="1 2">
    <name type="scientific">Echinops telfairi</name>
    <name type="common">Lesser hedgehog tenrec</name>
    <dbReference type="NCBI Taxonomy" id="9371"/>
    <lineage>
        <taxon>Eukaryota</taxon>
        <taxon>Metazoa</taxon>
        <taxon>Chordata</taxon>
        <taxon>Craniata</taxon>
        <taxon>Vertebrata</taxon>
        <taxon>Euteleostomi</taxon>
        <taxon>Mammalia</taxon>
        <taxon>Eutheria</taxon>
        <taxon>Afrotheria</taxon>
        <taxon>Tenrecidae</taxon>
        <taxon>Tenrecinae</taxon>
        <taxon>Echinops</taxon>
    </lineage>
</organism>
<reference evidence="2" key="1">
    <citation type="submission" date="2025-08" db="UniProtKB">
        <authorList>
            <consortium name="RefSeq"/>
        </authorList>
    </citation>
    <scope>IDENTIFICATION</scope>
</reference>
<evidence type="ECO:0000313" key="2">
    <source>
        <dbReference type="RefSeq" id="XP_045155182.1"/>
    </source>
</evidence>
<accession>A0AC55DTV3</accession>
<sequence>MAVSPPPLLLLLLLLVLALLLKSDGAPVTVASTDITTLWRLGQPVGASPPNPQPAPKASTLRPTGSSATLHPSTHHSQTDPSSSSRGESAIAHLSTTSSGDTSVYFSPPGSRAGSTLGSPLSPETVPTSLQPERISHHSSGPPVLSSSPPPTAATPRNTSMTLPWGPTPLSTQTEPSSTTSVTTSQTASASGPTPGGPRAPELQRNPGVVVAVCLLVSVLVIGSVVMAVRCCQKKESKFRKLDEVSMGVLSERSSFAYPLPK</sequence>
<protein>
    <submittedName>
        <fullName evidence="2">Uncharacterized LOC729966 homolog</fullName>
    </submittedName>
</protein>
<gene>
    <name evidence="2" type="primary">LOC123522693</name>
</gene>